<sequence length="834" mass="94634">MDQPHRPEDNVGIPDDLRCKRTDGKHWRCKELSMPDNTLCEKHYIKRKVNDSESDDSEYEDSGRSNRTLPTTEEVCPLSSITIYPETSFYETGGLPCHQCRSIVGGDLMVWCVKCDKRGYCKNCILTWYSDIPIAEIQRVCPVCRGTCSCRVCLQGDTLKARIRELPAKDKLEYLCGLLSAVLPMIKKIHSEQCSEVELENRLSGGKIVIARNKINLDEQMYCDFCRIPIIDYHRHCTNCSYDLCLGCCKDIREASKPSDKGEMNQTPGRTGYEGKTMVSKCMKLSQVQLNSFEKFADWKVISGESIQCPPKEYGGCSSGLLSLERIFKRNWVAKLVKNAEEMVNGCEICSPEKTGFDLRLFQAAHRENDDDNFLYYPSSHDVKNEGIRDFRMHWSKGKPVIVKEVCDASSVTIWDPTVIWKGIKETTEEKMGDAIRFVKAVNCSDWTEINIELEEFLKGYLDGRFHENGQQQLLKLKDWPSSSASEKFLLYQRHNFISKLPLFEFIHSKWGHLNVAAKLPHYSLQSDVGPKIFISYGAVEELGQGDSTNNLHLDMRDMVYLMVHMCEVNSKDVHRTKIDALAQSDTKELSGDPEFHSSRGGLPKLTPGSEANVHSDDHDKVDDHGIAGSFFAEENRAGCKILEKARAGALWDVFRRQDIPKLREYIIIHWKDIGKADSIINQHPLYEGVVYLNKHHKSKLREEFGVEPWSFEQHIGEAVFIPAGCPFQVRHLQSSVQLGLDFLSPESLSEAARLFEEIRGLPNDHEAKLHILQVGKLSLYAASSIVKQVEELVLDPILGAELGFEDPNLTALVSQNIVKQRALFKGGYSGFRI</sequence>
<feature type="domain" description="WRC" evidence="12">
    <location>
        <begin position="13"/>
        <end position="57"/>
    </location>
</feature>
<dbReference type="Pfam" id="PF02373">
    <property type="entry name" value="JmjC"/>
    <property type="match status" value="1"/>
</dbReference>
<dbReference type="SUPFAM" id="SSF51197">
    <property type="entry name" value="Clavaminate synthase-like"/>
    <property type="match status" value="1"/>
</dbReference>
<evidence type="ECO:0000259" key="11">
    <source>
        <dbReference type="PROSITE" id="PS51184"/>
    </source>
</evidence>
<accession>A0ABD3UP51</accession>
<keyword evidence="4" id="KW-0805">Transcription regulation</keyword>
<dbReference type="PROSITE" id="PS51667">
    <property type="entry name" value="WRC"/>
    <property type="match status" value="1"/>
</dbReference>
<dbReference type="PROSITE" id="PS50089">
    <property type="entry name" value="ZF_RING_2"/>
    <property type="match status" value="1"/>
</dbReference>
<evidence type="ECO:0000259" key="12">
    <source>
        <dbReference type="PROSITE" id="PS51667"/>
    </source>
</evidence>
<keyword evidence="6" id="KW-0539">Nucleus</keyword>
<dbReference type="GO" id="GO:0008270">
    <property type="term" value="F:zinc ion binding"/>
    <property type="evidence" value="ECO:0007669"/>
    <property type="project" value="UniProtKB-KW"/>
</dbReference>
<comment type="subcellular location">
    <subcellularLocation>
        <location evidence="1">Nucleus</location>
    </subcellularLocation>
</comment>
<dbReference type="PANTHER" id="PTHR12549">
    <property type="entry name" value="JMJC DOMAIN-CONTAINING HISTONE DEMETHYLATION PROTEIN"/>
    <property type="match status" value="1"/>
</dbReference>
<organism evidence="13 14">
    <name type="scientific">Penstemon smallii</name>
    <dbReference type="NCBI Taxonomy" id="265156"/>
    <lineage>
        <taxon>Eukaryota</taxon>
        <taxon>Viridiplantae</taxon>
        <taxon>Streptophyta</taxon>
        <taxon>Embryophyta</taxon>
        <taxon>Tracheophyta</taxon>
        <taxon>Spermatophyta</taxon>
        <taxon>Magnoliopsida</taxon>
        <taxon>eudicotyledons</taxon>
        <taxon>Gunneridae</taxon>
        <taxon>Pentapetalae</taxon>
        <taxon>asterids</taxon>
        <taxon>lamiids</taxon>
        <taxon>Lamiales</taxon>
        <taxon>Plantaginaceae</taxon>
        <taxon>Cheloneae</taxon>
        <taxon>Penstemon</taxon>
    </lineage>
</organism>
<dbReference type="Pfam" id="PF08879">
    <property type="entry name" value="WRC"/>
    <property type="match status" value="1"/>
</dbReference>
<feature type="region of interest" description="Disordered" evidence="9">
    <location>
        <begin position="51"/>
        <end position="70"/>
    </location>
</feature>
<evidence type="ECO:0000256" key="5">
    <source>
        <dbReference type="ARBA" id="ARBA00023163"/>
    </source>
</evidence>
<comment type="caution">
    <text evidence="8">Lacks conserved residue(s) required for the propagation of feature annotation.</text>
</comment>
<keyword evidence="3" id="KW-0479">Metal-binding</keyword>
<dbReference type="EMBL" id="JBJXBP010000001">
    <property type="protein sequence ID" value="KAL3851301.1"/>
    <property type="molecule type" value="Genomic_DNA"/>
</dbReference>
<evidence type="ECO:0000256" key="8">
    <source>
        <dbReference type="PROSITE-ProRule" id="PRU01002"/>
    </source>
</evidence>
<feature type="region of interest" description="Disordered" evidence="9">
    <location>
        <begin position="586"/>
        <end position="620"/>
    </location>
</feature>
<comment type="caution">
    <text evidence="13">The sequence shown here is derived from an EMBL/GenBank/DDBJ whole genome shotgun (WGS) entry which is preliminary data.</text>
</comment>
<evidence type="ECO:0000256" key="2">
    <source>
        <dbReference type="ARBA" id="ARBA00006801"/>
    </source>
</evidence>
<evidence type="ECO:0008006" key="15">
    <source>
        <dbReference type="Google" id="ProtNLM"/>
    </source>
</evidence>
<evidence type="ECO:0000259" key="10">
    <source>
        <dbReference type="PROSITE" id="PS50089"/>
    </source>
</evidence>
<dbReference type="InterPro" id="IPR001841">
    <property type="entry name" value="Znf_RING"/>
</dbReference>
<keyword evidence="14" id="KW-1185">Reference proteome</keyword>
<dbReference type="InterPro" id="IPR014977">
    <property type="entry name" value="WRC_dom"/>
</dbReference>
<feature type="compositionally biased region" description="Basic and acidic residues" evidence="9">
    <location>
        <begin position="586"/>
        <end position="598"/>
    </location>
</feature>
<dbReference type="GO" id="GO:0005634">
    <property type="term" value="C:nucleus"/>
    <property type="evidence" value="ECO:0007669"/>
    <property type="project" value="UniProtKB-SubCell"/>
</dbReference>
<evidence type="ECO:0000256" key="7">
    <source>
        <dbReference type="PROSITE-ProRule" id="PRU00175"/>
    </source>
</evidence>
<dbReference type="InterPro" id="IPR003347">
    <property type="entry name" value="JmjC_dom"/>
</dbReference>
<keyword evidence="5" id="KW-0804">Transcription</keyword>
<dbReference type="InterPro" id="IPR018866">
    <property type="entry name" value="Znf-4CXXC_R1"/>
</dbReference>
<evidence type="ECO:0000256" key="9">
    <source>
        <dbReference type="SAM" id="MobiDB-lite"/>
    </source>
</evidence>
<proteinExistence type="inferred from homology"/>
<evidence type="ECO:0000313" key="13">
    <source>
        <dbReference type="EMBL" id="KAL3851301.1"/>
    </source>
</evidence>
<dbReference type="PANTHER" id="PTHR12549:SF17">
    <property type="entry name" value="E3 UBIQUITIN-PROTEIN LIGASE JMJ24"/>
    <property type="match status" value="1"/>
</dbReference>
<dbReference type="AlphaFoldDB" id="A0ABD3UP51"/>
<keyword evidence="7" id="KW-0863">Zinc-finger</keyword>
<evidence type="ECO:0000313" key="14">
    <source>
        <dbReference type="Proteomes" id="UP001634393"/>
    </source>
</evidence>
<keyword evidence="7" id="KW-0862">Zinc</keyword>
<protein>
    <recommendedName>
        <fullName evidence="15">Lysine-specific demethylase JMJ25</fullName>
    </recommendedName>
</protein>
<feature type="domain" description="RING-type" evidence="10">
    <location>
        <begin position="97"/>
        <end position="145"/>
    </location>
</feature>
<feature type="domain" description="JmjC" evidence="11">
    <location>
        <begin position="509"/>
        <end position="760"/>
    </location>
</feature>
<evidence type="ECO:0000256" key="6">
    <source>
        <dbReference type="ARBA" id="ARBA00023242"/>
    </source>
</evidence>
<dbReference type="Proteomes" id="UP001634393">
    <property type="component" value="Unassembled WGS sequence"/>
</dbReference>
<reference evidence="13 14" key="1">
    <citation type="submission" date="2024-12" db="EMBL/GenBank/DDBJ databases">
        <title>The unique morphological basis and parallel evolutionary history of personate flowers in Penstemon.</title>
        <authorList>
            <person name="Depatie T.H."/>
            <person name="Wessinger C.A."/>
        </authorList>
    </citation>
    <scope>NUCLEOTIDE SEQUENCE [LARGE SCALE GENOMIC DNA]</scope>
    <source>
        <strain evidence="13">WTNN_2</strain>
        <tissue evidence="13">Leaf</tissue>
    </source>
</reference>
<comment type="similarity">
    <text evidence="2">Belongs to the JARID1 histone demethylase family.</text>
</comment>
<dbReference type="Pfam" id="PF10497">
    <property type="entry name" value="zf-4CXXC_R1"/>
    <property type="match status" value="1"/>
</dbReference>
<dbReference type="SMART" id="SM00558">
    <property type="entry name" value="JmjC"/>
    <property type="match status" value="1"/>
</dbReference>
<dbReference type="Gene3D" id="2.60.120.650">
    <property type="entry name" value="Cupin"/>
    <property type="match status" value="1"/>
</dbReference>
<name>A0ABD3UP51_9LAMI</name>
<evidence type="ECO:0000256" key="1">
    <source>
        <dbReference type="ARBA" id="ARBA00004123"/>
    </source>
</evidence>
<dbReference type="PROSITE" id="PS51184">
    <property type="entry name" value="JMJC"/>
    <property type="match status" value="1"/>
</dbReference>
<evidence type="ECO:0000256" key="3">
    <source>
        <dbReference type="ARBA" id="ARBA00022723"/>
    </source>
</evidence>
<evidence type="ECO:0000256" key="4">
    <source>
        <dbReference type="ARBA" id="ARBA00023015"/>
    </source>
</evidence>
<dbReference type="InterPro" id="IPR045109">
    <property type="entry name" value="LSDs-like"/>
</dbReference>
<gene>
    <name evidence="13" type="ORF">ACJIZ3_013183</name>
</gene>